<accession>A0A178MJY8</accession>
<dbReference type="SUPFAM" id="SSF52172">
    <property type="entry name" value="CheY-like"/>
    <property type="match status" value="1"/>
</dbReference>
<dbReference type="InterPro" id="IPR011006">
    <property type="entry name" value="CheY-like_superfamily"/>
</dbReference>
<evidence type="ECO:0008006" key="3">
    <source>
        <dbReference type="Google" id="ProtNLM"/>
    </source>
</evidence>
<dbReference type="STRING" id="1437059.A6A05_02545"/>
<dbReference type="Proteomes" id="UP000078543">
    <property type="component" value="Unassembled WGS sequence"/>
</dbReference>
<gene>
    <name evidence="1" type="ORF">A6A05_02545</name>
</gene>
<proteinExistence type="predicted"/>
<organism evidence="1 2">
    <name type="scientific">Magnetospirillum moscoviense</name>
    <dbReference type="NCBI Taxonomy" id="1437059"/>
    <lineage>
        <taxon>Bacteria</taxon>
        <taxon>Pseudomonadati</taxon>
        <taxon>Pseudomonadota</taxon>
        <taxon>Alphaproteobacteria</taxon>
        <taxon>Rhodospirillales</taxon>
        <taxon>Rhodospirillaceae</taxon>
        <taxon>Magnetospirillum</taxon>
    </lineage>
</organism>
<keyword evidence="2" id="KW-1185">Reference proteome</keyword>
<name>A0A178MJY8_9PROT</name>
<comment type="caution">
    <text evidence="1">The sequence shown here is derived from an EMBL/GenBank/DDBJ whole genome shotgun (WGS) entry which is preliminary data.</text>
</comment>
<sequence>MSQSFENVRLVLAEPNPNIRIGLRAALTAAGFRAITETASYIRVHDLLAHDSVDLLISAAELEGNDVGFLISENRNQRLGPNPFPLAITLLGNRAPARVRQVIVSGTDDQLLARIRRLYHRRKPFVVTHDYTGPDRRNQARAFGTHQAPMIEVPNPLRLRAENGIDGTRMELLIREQAALLNRIKIERHAVQINWLADHVHATIRDGISSNAVNLMPFTNKLLSVAEDLIRRMKNSPAEAHVAPVAELRELAHRLDGAPDSIPYSELERLNGLAKAIGRTLLSVVSPPAQVA</sequence>
<reference evidence="1 2" key="1">
    <citation type="submission" date="2016-04" db="EMBL/GenBank/DDBJ databases">
        <title>Draft genome sequence of freshwater magnetotactic bacteria Magnetospirillum marisnigri SP-1 and Magnetospirillum moscoviense BB-1.</title>
        <authorList>
            <person name="Koziaeva V."/>
            <person name="Dziuba M.V."/>
            <person name="Ivanov T.M."/>
            <person name="Kuznetsov B."/>
            <person name="Grouzdev D.S."/>
        </authorList>
    </citation>
    <scope>NUCLEOTIDE SEQUENCE [LARGE SCALE GENOMIC DNA]</scope>
    <source>
        <strain evidence="1 2">BB-1</strain>
    </source>
</reference>
<dbReference type="EMBL" id="LWQU01000152">
    <property type="protein sequence ID" value="OAN48883.1"/>
    <property type="molecule type" value="Genomic_DNA"/>
</dbReference>
<evidence type="ECO:0000313" key="1">
    <source>
        <dbReference type="EMBL" id="OAN48883.1"/>
    </source>
</evidence>
<evidence type="ECO:0000313" key="2">
    <source>
        <dbReference type="Proteomes" id="UP000078543"/>
    </source>
</evidence>
<dbReference type="AlphaFoldDB" id="A0A178MJY8"/>
<protein>
    <recommendedName>
        <fullName evidence="3">Response regulatory domain-containing protein</fullName>
    </recommendedName>
</protein>
<dbReference type="RefSeq" id="WP_068501885.1">
    <property type="nucleotide sequence ID" value="NZ_LWQU01000152.1"/>
</dbReference>
<dbReference type="OrthoDB" id="8449384at2"/>